<comment type="caution">
    <text evidence="6">The sequence shown here is derived from an EMBL/GenBank/DDBJ whole genome shotgun (WGS) entry which is preliminary data.</text>
</comment>
<dbReference type="AlphaFoldDB" id="A0A3N1LIV3"/>
<name>A0A3N1LIV3_9PROT</name>
<dbReference type="PANTHER" id="PTHR37326:SF1">
    <property type="entry name" value="BLL3975 PROTEIN"/>
    <property type="match status" value="1"/>
</dbReference>
<dbReference type="OrthoDB" id="9782876at2"/>
<gene>
    <name evidence="6" type="ORF">EDC65_2648</name>
</gene>
<dbReference type="InterPro" id="IPR043795">
    <property type="entry name" value="N-alpha-Ac-DABA-like"/>
</dbReference>
<keyword evidence="3" id="KW-0378">Hydrolase</keyword>
<keyword evidence="7" id="KW-1185">Reference proteome</keyword>
<proteinExistence type="predicted"/>
<comment type="cofactor">
    <cofactor evidence="1">
        <name>Zn(2+)</name>
        <dbReference type="ChEBI" id="CHEBI:29105"/>
    </cofactor>
</comment>
<dbReference type="Proteomes" id="UP000278222">
    <property type="component" value="Unassembled WGS sequence"/>
</dbReference>
<evidence type="ECO:0000256" key="4">
    <source>
        <dbReference type="ARBA" id="ARBA00022833"/>
    </source>
</evidence>
<evidence type="ECO:0000256" key="3">
    <source>
        <dbReference type="ARBA" id="ARBA00022801"/>
    </source>
</evidence>
<dbReference type="CDD" id="cd06252">
    <property type="entry name" value="M14_ASTE_ASPA-like"/>
    <property type="match status" value="1"/>
</dbReference>
<keyword evidence="2" id="KW-0479">Metal-binding</keyword>
<accession>A0A3N1LIV3</accession>
<dbReference type="InterPro" id="IPR055438">
    <property type="entry name" value="AstE_AspA_cat"/>
</dbReference>
<feature type="domain" description="Succinylglutamate desuccinylase/Aspartoacylase catalytic" evidence="5">
    <location>
        <begin position="47"/>
        <end position="235"/>
    </location>
</feature>
<sequence>MSASPIFTDLDYEREGRQVGFLNLPYSPHSDAWGVIPVPAAVIRNGDGPTVLLMGGNHGDEYEGPIVLGRLIRDLDPRTIRGRLIFVPAINLPAVRAGNRVSPADGKNMNRTFPGDPLGSPTEQISHYVDSVLFPLADVFMDLHSGGSSLDLIPSVMMQRPDDAALRRRTLDAVLAFNAPLTVVMDTMGERRTSSAAALARGLVVIGSELGSAGAVSLEGLEVCERGVRNVLHHLGVLPADPPAERQPTQLMQIAGADSYVFAPADGLFEPFHRLGTWVEKGQPAGQVNFLDDPGRPPLVAHFRRSGYLFCRRAPGRVERGNGVCVLLNPYEEG</sequence>
<dbReference type="SUPFAM" id="SSF53187">
    <property type="entry name" value="Zn-dependent exopeptidases"/>
    <property type="match status" value="1"/>
</dbReference>
<dbReference type="RefSeq" id="WP_123690186.1">
    <property type="nucleotide sequence ID" value="NZ_AP019700.1"/>
</dbReference>
<keyword evidence="4" id="KW-0862">Zinc</keyword>
<dbReference type="PANTHER" id="PTHR37326">
    <property type="entry name" value="BLL3975 PROTEIN"/>
    <property type="match status" value="1"/>
</dbReference>
<evidence type="ECO:0000256" key="1">
    <source>
        <dbReference type="ARBA" id="ARBA00001947"/>
    </source>
</evidence>
<reference evidence="6 7" key="1">
    <citation type="submission" date="2018-11" db="EMBL/GenBank/DDBJ databases">
        <title>Genomic Encyclopedia of Type Strains, Phase IV (KMG-IV): sequencing the most valuable type-strain genomes for metagenomic binning, comparative biology and taxonomic classification.</title>
        <authorList>
            <person name="Goeker M."/>
        </authorList>
    </citation>
    <scope>NUCLEOTIDE SEQUENCE [LARGE SCALE GENOMIC DNA]</scope>
    <source>
        <strain evidence="6 7">DSM 5900</strain>
    </source>
</reference>
<evidence type="ECO:0000256" key="2">
    <source>
        <dbReference type="ARBA" id="ARBA00022723"/>
    </source>
</evidence>
<dbReference type="PIRSF" id="PIRSF039012">
    <property type="entry name" value="ASP"/>
    <property type="match status" value="1"/>
</dbReference>
<evidence type="ECO:0000259" key="5">
    <source>
        <dbReference type="Pfam" id="PF24827"/>
    </source>
</evidence>
<evidence type="ECO:0000313" key="7">
    <source>
        <dbReference type="Proteomes" id="UP000278222"/>
    </source>
</evidence>
<evidence type="ECO:0000313" key="6">
    <source>
        <dbReference type="EMBL" id="ROP90789.1"/>
    </source>
</evidence>
<dbReference type="GO" id="GO:0016811">
    <property type="term" value="F:hydrolase activity, acting on carbon-nitrogen (but not peptide) bonds, in linear amides"/>
    <property type="evidence" value="ECO:0007669"/>
    <property type="project" value="InterPro"/>
</dbReference>
<dbReference type="Pfam" id="PF24827">
    <property type="entry name" value="AstE_AspA_cat"/>
    <property type="match status" value="1"/>
</dbReference>
<dbReference type="EMBL" id="RJKX01000014">
    <property type="protein sequence ID" value="ROP90789.1"/>
    <property type="molecule type" value="Genomic_DNA"/>
</dbReference>
<dbReference type="Gene3D" id="3.40.630.10">
    <property type="entry name" value="Zn peptidases"/>
    <property type="match status" value="1"/>
</dbReference>
<dbReference type="GO" id="GO:0016788">
    <property type="term" value="F:hydrolase activity, acting on ester bonds"/>
    <property type="evidence" value="ECO:0007669"/>
    <property type="project" value="InterPro"/>
</dbReference>
<dbReference type="GO" id="GO:0046872">
    <property type="term" value="F:metal ion binding"/>
    <property type="evidence" value="ECO:0007669"/>
    <property type="project" value="UniProtKB-KW"/>
</dbReference>
<protein>
    <recommendedName>
        <fullName evidence="5">Succinylglutamate desuccinylase/Aspartoacylase catalytic domain-containing protein</fullName>
    </recommendedName>
</protein>
<dbReference type="InterPro" id="IPR053138">
    <property type="entry name" value="N-alpha-Ac-DABA_deacetylase"/>
</dbReference>
<organism evidence="6 7">
    <name type="scientific">Stella humosa</name>
    <dbReference type="NCBI Taxonomy" id="94"/>
    <lineage>
        <taxon>Bacteria</taxon>
        <taxon>Pseudomonadati</taxon>
        <taxon>Pseudomonadota</taxon>
        <taxon>Alphaproteobacteria</taxon>
        <taxon>Rhodospirillales</taxon>
        <taxon>Stellaceae</taxon>
        <taxon>Stella</taxon>
    </lineage>
</organism>